<comment type="caution">
    <text evidence="2">The sequence shown here is derived from an EMBL/GenBank/DDBJ whole genome shotgun (WGS) entry which is preliminary data.</text>
</comment>
<keyword evidence="1" id="KW-1133">Transmembrane helix</keyword>
<feature type="transmembrane region" description="Helical" evidence="1">
    <location>
        <begin position="42"/>
        <end position="61"/>
    </location>
</feature>
<evidence type="ECO:0000313" key="3">
    <source>
        <dbReference type="Proteomes" id="UP001431209"/>
    </source>
</evidence>
<accession>A0AAW2Z0Y5</accession>
<feature type="transmembrane region" description="Helical" evidence="1">
    <location>
        <begin position="12"/>
        <end position="36"/>
    </location>
</feature>
<reference evidence="2 3" key="1">
    <citation type="submission" date="2024-03" db="EMBL/GenBank/DDBJ databases">
        <title>The Acrasis kona genome and developmental transcriptomes reveal deep origins of eukaryotic multicellular pathways.</title>
        <authorList>
            <person name="Sheikh S."/>
            <person name="Fu C.-J."/>
            <person name="Brown M.W."/>
            <person name="Baldauf S.L."/>
        </authorList>
    </citation>
    <scope>NUCLEOTIDE SEQUENCE [LARGE SCALE GENOMIC DNA]</scope>
    <source>
        <strain evidence="2 3">ATCC MYA-3509</strain>
    </source>
</reference>
<evidence type="ECO:0000313" key="2">
    <source>
        <dbReference type="EMBL" id="KAL0483467.1"/>
    </source>
</evidence>
<keyword evidence="1" id="KW-0812">Transmembrane</keyword>
<name>A0AAW2Z0Y5_9EUKA</name>
<proteinExistence type="predicted"/>
<keyword evidence="3" id="KW-1185">Reference proteome</keyword>
<gene>
    <name evidence="2" type="ORF">AKO1_014737</name>
</gene>
<evidence type="ECO:0000256" key="1">
    <source>
        <dbReference type="SAM" id="Phobius"/>
    </source>
</evidence>
<dbReference type="AlphaFoldDB" id="A0AAW2Z0Y5"/>
<dbReference type="Proteomes" id="UP001431209">
    <property type="component" value="Unassembled WGS sequence"/>
</dbReference>
<dbReference type="EMBL" id="JAOPGA020000962">
    <property type="protein sequence ID" value="KAL0483467.1"/>
    <property type="molecule type" value="Genomic_DNA"/>
</dbReference>
<sequence>MLQRKPIRIKNVGSYSLLHVMAALLLYEAVMLIVFYKWNNVVFGMLTIFLMPFGILAVLFAQGLMDTEKSKSECRSIKRIQDPGSYDKPVTPTQVTFDFTDSKFRIPFVTEYAGKFDDHIRNEF</sequence>
<keyword evidence="1" id="KW-0472">Membrane</keyword>
<organism evidence="2 3">
    <name type="scientific">Acrasis kona</name>
    <dbReference type="NCBI Taxonomy" id="1008807"/>
    <lineage>
        <taxon>Eukaryota</taxon>
        <taxon>Discoba</taxon>
        <taxon>Heterolobosea</taxon>
        <taxon>Tetramitia</taxon>
        <taxon>Eutetramitia</taxon>
        <taxon>Acrasidae</taxon>
        <taxon>Acrasis</taxon>
    </lineage>
</organism>
<protein>
    <submittedName>
        <fullName evidence="2">Delta(9)-fatty-acid desaturase</fullName>
    </submittedName>
</protein>